<dbReference type="EMBL" id="BAABRR010000014">
    <property type="protein sequence ID" value="GAA5519873.1"/>
    <property type="molecule type" value="Genomic_DNA"/>
</dbReference>
<dbReference type="InterPro" id="IPR027417">
    <property type="entry name" value="P-loop_NTPase"/>
</dbReference>
<proteinExistence type="predicted"/>
<feature type="region of interest" description="Disordered" evidence="1">
    <location>
        <begin position="452"/>
        <end position="521"/>
    </location>
</feature>
<dbReference type="Gene3D" id="3.40.50.300">
    <property type="entry name" value="P-loop containing nucleotide triphosphate hydrolases"/>
    <property type="match status" value="2"/>
</dbReference>
<dbReference type="PANTHER" id="PTHR30121:SF6">
    <property type="entry name" value="SLR6007 PROTEIN"/>
    <property type="match status" value="1"/>
</dbReference>
<evidence type="ECO:0000313" key="4">
    <source>
        <dbReference type="Proteomes" id="UP001426770"/>
    </source>
</evidence>
<feature type="domain" description="Helicase HerA-like C-terminal" evidence="2">
    <location>
        <begin position="35"/>
        <end position="536"/>
    </location>
</feature>
<name>A0ABP9WKV7_9MICO</name>
<gene>
    <name evidence="3" type="ORF">Lsed01_02331</name>
</gene>
<comment type="caution">
    <text evidence="3">The sequence shown here is derived from an EMBL/GenBank/DDBJ whole genome shotgun (WGS) entry which is preliminary data.</text>
</comment>
<dbReference type="Pfam" id="PF05872">
    <property type="entry name" value="HerA_C"/>
    <property type="match status" value="1"/>
</dbReference>
<evidence type="ECO:0000256" key="1">
    <source>
        <dbReference type="SAM" id="MobiDB-lite"/>
    </source>
</evidence>
<evidence type="ECO:0000259" key="2">
    <source>
        <dbReference type="Pfam" id="PF05872"/>
    </source>
</evidence>
<dbReference type="InterPro" id="IPR033186">
    <property type="entry name" value="HerA_C"/>
</dbReference>
<protein>
    <recommendedName>
        <fullName evidence="2">Helicase HerA-like C-terminal domain-containing protein</fullName>
    </recommendedName>
</protein>
<sequence length="538" mass="56149">MSEPNGPDHAAAVAAGYTFDGPSITLGALVQGGAGNPAAQVRLPLAMMNRHGLIAGATGTGKTRTLQGLAESLSDAGVPVFVTDIKGELSGMAVAGEAKDFIATRAADIGQEWEPRAYPVEFYALGEAAAGTGLPLRTTVTDFGPLLLAKVLGLTDVQESALGLVFHWADTNGLALLDLKDLRAVIAHLTSDEGKAELKTIGGVSTQTAGVLLREIANLQAQGGDEFFGEPAFDTTDLLRLAPDGRGIISALELPRLLDHPQLFSTFLMWLLADLFADLPEVGDADKPRLVFFFDEAHLLFADASKEFLAQVTQTVRLIRSKGVGVFFCTQTPKDVPADVLGQLGSRIQHALRAFTPDDAAAMRATARTFPNSPYDLEEVLTTMGIGEAVVTVLSDKGAPTPVAWTRLCAPRGLMDPAPAQVVAEAVVASPLAPRYATAVDRESAYEMLTARAAKAASREPGPSAGSSSGPSSGSSSGSPRGSSSGSSSKSSSGSSRRSEKSGVEQVLESAPVRDFARTAGREIGRSILRSVLGVLKR</sequence>
<dbReference type="SUPFAM" id="SSF52540">
    <property type="entry name" value="P-loop containing nucleoside triphosphate hydrolases"/>
    <property type="match status" value="1"/>
</dbReference>
<dbReference type="PANTHER" id="PTHR30121">
    <property type="entry name" value="UNCHARACTERIZED PROTEIN YJGR-RELATED"/>
    <property type="match status" value="1"/>
</dbReference>
<dbReference type="RefSeq" id="WP_286216637.1">
    <property type="nucleotide sequence ID" value="NZ_AP027736.1"/>
</dbReference>
<evidence type="ECO:0000313" key="3">
    <source>
        <dbReference type="EMBL" id="GAA5519873.1"/>
    </source>
</evidence>
<reference evidence="3 4" key="1">
    <citation type="submission" date="2024-02" db="EMBL/GenBank/DDBJ databases">
        <title>Lysinimicrobium sediminis NBRC 112286.</title>
        <authorList>
            <person name="Ichikawa N."/>
            <person name="Katano-Makiyama Y."/>
            <person name="Hidaka K."/>
        </authorList>
    </citation>
    <scope>NUCLEOTIDE SEQUENCE [LARGE SCALE GENOMIC DNA]</scope>
    <source>
        <strain evidence="3 4">NBRC 112286</strain>
    </source>
</reference>
<feature type="compositionally biased region" description="Low complexity" evidence="1">
    <location>
        <begin position="459"/>
        <end position="496"/>
    </location>
</feature>
<dbReference type="Proteomes" id="UP001426770">
    <property type="component" value="Unassembled WGS sequence"/>
</dbReference>
<accession>A0ABP9WKV7</accession>
<organism evidence="3 4">
    <name type="scientific">Demequina sediminis</name>
    <dbReference type="NCBI Taxonomy" id="1930058"/>
    <lineage>
        <taxon>Bacteria</taxon>
        <taxon>Bacillati</taxon>
        <taxon>Actinomycetota</taxon>
        <taxon>Actinomycetes</taxon>
        <taxon>Micrococcales</taxon>
        <taxon>Demequinaceae</taxon>
        <taxon>Demequina</taxon>
    </lineage>
</organism>
<dbReference type="InterPro" id="IPR051162">
    <property type="entry name" value="T4SS_component"/>
</dbReference>
<keyword evidence="4" id="KW-1185">Reference proteome</keyword>